<name>E0QNC1_9ACTO</name>
<protein>
    <submittedName>
        <fullName evidence="1">Uncharacterized protein</fullName>
    </submittedName>
</protein>
<reference evidence="1" key="1">
    <citation type="submission" date="2010-08" db="EMBL/GenBank/DDBJ databases">
        <authorList>
            <person name="Muzny D."/>
            <person name="Qin X."/>
            <person name="Deng J."/>
            <person name="Jiang H."/>
            <person name="Liu Y."/>
            <person name="Qu J."/>
            <person name="Song X.-Z."/>
            <person name="Zhang L."/>
            <person name="Thornton R."/>
            <person name="Coyle M."/>
            <person name="Francisco L."/>
            <person name="Jackson L."/>
            <person name="Javaid M."/>
            <person name="Korchina V."/>
            <person name="Kovar C."/>
            <person name="Mata R."/>
            <person name="Mathew T."/>
            <person name="Ngo R."/>
            <person name="Nguyen L."/>
            <person name="Nguyen N."/>
            <person name="Okwuonu G."/>
            <person name="Ongeri F."/>
            <person name="Pham C."/>
            <person name="Simmons D."/>
            <person name="Wilczek-Boney K."/>
            <person name="Hale W."/>
            <person name="Jakkamsetti A."/>
            <person name="Pham P."/>
            <person name="Ruth R."/>
            <person name="San Lucas F."/>
            <person name="Warren J."/>
            <person name="Zhang J."/>
            <person name="Zhao Z."/>
            <person name="Zhou C."/>
            <person name="Zhu D."/>
            <person name="Lee S."/>
            <person name="Bess C."/>
            <person name="Blankenburg K."/>
            <person name="Forbes L."/>
            <person name="Fu Q."/>
            <person name="Gubbala S."/>
            <person name="Hirani K."/>
            <person name="Jayaseelan J.C."/>
            <person name="Lara F."/>
            <person name="Munidasa M."/>
            <person name="Palculict T."/>
            <person name="Patil S."/>
            <person name="Pu L.-L."/>
            <person name="Saada N."/>
            <person name="Tang L."/>
            <person name="Weissenberger G."/>
            <person name="Zhu Y."/>
            <person name="Hemphill L."/>
            <person name="Shang Y."/>
            <person name="Youmans B."/>
            <person name="Ayvaz T."/>
            <person name="Ross M."/>
            <person name="Santibanez J."/>
            <person name="Aqrawi P."/>
            <person name="Gross S."/>
            <person name="Joshi V."/>
            <person name="Fowler G."/>
            <person name="Nazareth L."/>
            <person name="Reid J."/>
            <person name="Worley K."/>
            <person name="Petrosino J."/>
            <person name="Highlander S."/>
            <person name="Gibbs R."/>
        </authorList>
    </citation>
    <scope>NUCLEOTIDE SEQUENCE [LARGE SCALE GENOMIC DNA]</scope>
    <source>
        <strain evidence="1">ATCC 35239</strain>
    </source>
</reference>
<evidence type="ECO:0000313" key="1">
    <source>
        <dbReference type="EMBL" id="EFM46893.1"/>
    </source>
</evidence>
<dbReference type="STRING" id="871571.HMPREF0580_0385"/>
<dbReference type="EMBL" id="AEET01000012">
    <property type="protein sequence ID" value="EFM46893.1"/>
    <property type="molecule type" value="Genomic_DNA"/>
</dbReference>
<gene>
    <name evidence="1" type="ORF">HMPREF0580_0385</name>
</gene>
<organism evidence="1 2">
    <name type="scientific">Mobiluncus mulieris ATCC 35239</name>
    <dbReference type="NCBI Taxonomy" id="871571"/>
    <lineage>
        <taxon>Bacteria</taxon>
        <taxon>Bacillati</taxon>
        <taxon>Actinomycetota</taxon>
        <taxon>Actinomycetes</taxon>
        <taxon>Actinomycetales</taxon>
        <taxon>Actinomycetaceae</taxon>
        <taxon>Mobiluncus</taxon>
    </lineage>
</organism>
<keyword evidence="2" id="KW-1185">Reference proteome</keyword>
<sequence>MSGLPAATRGGLIRVDLGLYPKKHGFARPIIRAALKFYCFLTKILDVTDV</sequence>
<dbReference type="HOGENOM" id="CLU_3119915_0_0_11"/>
<accession>E0QNC1</accession>
<comment type="caution">
    <text evidence="1">The sequence shown here is derived from an EMBL/GenBank/DDBJ whole genome shotgun (WGS) entry which is preliminary data.</text>
</comment>
<dbReference type="AlphaFoldDB" id="E0QNC1"/>
<evidence type="ECO:0000313" key="2">
    <source>
        <dbReference type="Proteomes" id="UP000003045"/>
    </source>
</evidence>
<proteinExistence type="predicted"/>
<dbReference type="Proteomes" id="UP000003045">
    <property type="component" value="Unassembled WGS sequence"/>
</dbReference>